<evidence type="ECO:0000313" key="2">
    <source>
        <dbReference type="Proteomes" id="UP001576780"/>
    </source>
</evidence>
<comment type="caution">
    <text evidence="1">The sequence shown here is derived from an EMBL/GenBank/DDBJ whole genome shotgun (WGS) entry which is preliminary data.</text>
</comment>
<dbReference type="RefSeq" id="WP_413277449.1">
    <property type="nucleotide sequence ID" value="NZ_JBHFNT010000082.1"/>
</dbReference>
<dbReference type="EMBL" id="JBHFNT010000082">
    <property type="protein sequence ID" value="MFB2835023.1"/>
    <property type="molecule type" value="Genomic_DNA"/>
</dbReference>
<gene>
    <name evidence="1" type="ORF">ACE1CA_10865</name>
</gene>
<dbReference type="Proteomes" id="UP001576780">
    <property type="component" value="Unassembled WGS sequence"/>
</dbReference>
<accession>A0ABV4WK37</accession>
<protein>
    <submittedName>
        <fullName evidence="1">Uncharacterized protein</fullName>
    </submittedName>
</protein>
<evidence type="ECO:0000313" key="1">
    <source>
        <dbReference type="EMBL" id="MFB2835023.1"/>
    </source>
</evidence>
<sequence>MSARIPKGRDLTNAKWLEILAIATENAPENETEAKSWQNKLLRKSATVPFPVSYETNEEEIQLE</sequence>
<organism evidence="1 2">
    <name type="scientific">Floridaenema evergladense BLCC-F167</name>
    <dbReference type="NCBI Taxonomy" id="3153639"/>
    <lineage>
        <taxon>Bacteria</taxon>
        <taxon>Bacillati</taxon>
        <taxon>Cyanobacteriota</taxon>
        <taxon>Cyanophyceae</taxon>
        <taxon>Oscillatoriophycideae</taxon>
        <taxon>Aerosakkonematales</taxon>
        <taxon>Aerosakkonemataceae</taxon>
        <taxon>Floridanema</taxon>
        <taxon>Floridanema evergladense</taxon>
    </lineage>
</organism>
<reference evidence="1 2" key="1">
    <citation type="submission" date="2024-09" db="EMBL/GenBank/DDBJ databases">
        <title>Floridaenema gen nov. (Aerosakkonemataceae, Aerosakkonematales ord. nov., Cyanobacteria) from benthic tropical and subtropical fresh waters, with the description of four new species.</title>
        <authorList>
            <person name="Moretto J.A."/>
            <person name="Berthold D.E."/>
            <person name="Lefler F.W."/>
            <person name="Huang I.-S."/>
            <person name="Laughinghouse H. IV."/>
        </authorList>
    </citation>
    <scope>NUCLEOTIDE SEQUENCE [LARGE SCALE GENOMIC DNA]</scope>
    <source>
        <strain evidence="1 2">BLCC-F167</strain>
    </source>
</reference>
<keyword evidence="2" id="KW-1185">Reference proteome</keyword>
<proteinExistence type="predicted"/>
<name>A0ABV4WK37_9CYAN</name>